<proteinExistence type="predicted"/>
<evidence type="ECO:0000313" key="2">
    <source>
        <dbReference type="EMBL" id="KAL3426461.1"/>
    </source>
</evidence>
<sequence length="105" mass="11595">MADNTNSDTYSTDAVDGSYAGSQDQYQGQDHHHDYHATSFPNYGNHDVNYSMNRYANDNDSRQSAGHGTDDAAAVISKSEKRMAKKLKKFDRAVKSTNCSSTHQG</sequence>
<organism evidence="2 3">
    <name type="scientific">Phlyctema vagabunda</name>
    <dbReference type="NCBI Taxonomy" id="108571"/>
    <lineage>
        <taxon>Eukaryota</taxon>
        <taxon>Fungi</taxon>
        <taxon>Dikarya</taxon>
        <taxon>Ascomycota</taxon>
        <taxon>Pezizomycotina</taxon>
        <taxon>Leotiomycetes</taxon>
        <taxon>Helotiales</taxon>
        <taxon>Dermateaceae</taxon>
        <taxon>Phlyctema</taxon>
    </lineage>
</organism>
<gene>
    <name evidence="2" type="ORF">PVAG01_03252</name>
</gene>
<evidence type="ECO:0000313" key="3">
    <source>
        <dbReference type="Proteomes" id="UP001629113"/>
    </source>
</evidence>
<evidence type="ECO:0000256" key="1">
    <source>
        <dbReference type="SAM" id="MobiDB-lite"/>
    </source>
</evidence>
<reference evidence="2 3" key="1">
    <citation type="submission" date="2024-06" db="EMBL/GenBank/DDBJ databases">
        <title>Complete genome of Phlyctema vagabunda strain 19-DSS-EL-015.</title>
        <authorList>
            <person name="Fiorenzani C."/>
        </authorList>
    </citation>
    <scope>NUCLEOTIDE SEQUENCE [LARGE SCALE GENOMIC DNA]</scope>
    <source>
        <strain evidence="2 3">19-DSS-EL-015</strain>
    </source>
</reference>
<dbReference type="Proteomes" id="UP001629113">
    <property type="component" value="Unassembled WGS sequence"/>
</dbReference>
<name>A0ABR4PT67_9HELO</name>
<protein>
    <submittedName>
        <fullName evidence="2">Uncharacterized protein</fullName>
    </submittedName>
</protein>
<comment type="caution">
    <text evidence="2">The sequence shown here is derived from an EMBL/GenBank/DDBJ whole genome shotgun (WGS) entry which is preliminary data.</text>
</comment>
<dbReference type="EMBL" id="JBFCZG010000002">
    <property type="protein sequence ID" value="KAL3426461.1"/>
    <property type="molecule type" value="Genomic_DNA"/>
</dbReference>
<accession>A0ABR4PT67</accession>
<feature type="compositionally biased region" description="Polar residues" evidence="1">
    <location>
        <begin position="48"/>
        <end position="66"/>
    </location>
</feature>
<keyword evidence="3" id="KW-1185">Reference proteome</keyword>
<feature type="region of interest" description="Disordered" evidence="1">
    <location>
        <begin position="1"/>
        <end position="77"/>
    </location>
</feature>
<feature type="compositionally biased region" description="Polar residues" evidence="1">
    <location>
        <begin position="1"/>
        <end position="12"/>
    </location>
</feature>